<sequence length="240" mass="26672">MEGAALMTETDQEVVISVADILTALRKHLNLIIGMTLIATMFAFIVTFFVMTPKYESSSEILIDHRVGEPQDIQTINTYKELITSSTVLRKVVKTMNGSQTISKLKSEISVSNQQGSQILTIKVRTNNPNRAAQTANVTAAVFRQRIKKITHIDNISVVSKAAARHTPVSPQVSRNLLFGAGFGLVLGIISAFMVSFFDKTVRSEKFLREIKLTCLGTIPEIPNKLQTTHKLSSRRRRLD</sequence>
<comment type="caution">
    <text evidence="14">The sequence shown here is derived from an EMBL/GenBank/DDBJ whole genome shotgun (WGS) entry which is preliminary data.</text>
</comment>
<comment type="subcellular location">
    <subcellularLocation>
        <location evidence="1">Cell membrane</location>
        <topology evidence="1">Multi-pass membrane protein</topology>
    </subcellularLocation>
</comment>
<evidence type="ECO:0000256" key="6">
    <source>
        <dbReference type="ARBA" id="ARBA00022692"/>
    </source>
</evidence>
<feature type="transmembrane region" description="Helical" evidence="12">
    <location>
        <begin position="177"/>
        <end position="198"/>
    </location>
</feature>
<evidence type="ECO:0000256" key="9">
    <source>
        <dbReference type="ARBA" id="ARBA00023136"/>
    </source>
</evidence>
<evidence type="ECO:0000259" key="13">
    <source>
        <dbReference type="Pfam" id="PF02706"/>
    </source>
</evidence>
<dbReference type="GO" id="GO:0005886">
    <property type="term" value="C:plasma membrane"/>
    <property type="evidence" value="ECO:0007669"/>
    <property type="project" value="UniProtKB-SubCell"/>
</dbReference>
<keyword evidence="10" id="KW-0270">Exopolysaccharide synthesis</keyword>
<evidence type="ECO:0000256" key="10">
    <source>
        <dbReference type="ARBA" id="ARBA00023169"/>
    </source>
</evidence>
<dbReference type="InterPro" id="IPR050445">
    <property type="entry name" value="Bact_polysacc_biosynth/exp"/>
</dbReference>
<comment type="similarity">
    <text evidence="3">Belongs to the CpsC/CapA family.</text>
</comment>
<evidence type="ECO:0000256" key="7">
    <source>
        <dbReference type="ARBA" id="ARBA00022903"/>
    </source>
</evidence>
<dbReference type="PANTHER" id="PTHR32309">
    <property type="entry name" value="TYROSINE-PROTEIN KINASE"/>
    <property type="match status" value="1"/>
</dbReference>
<dbReference type="PANTHER" id="PTHR32309:SF13">
    <property type="entry name" value="FERRIC ENTEROBACTIN TRANSPORT PROTEIN FEPE"/>
    <property type="match status" value="1"/>
</dbReference>
<gene>
    <name evidence="14" type="ORF">FC24_GL000187</name>
</gene>
<comment type="function">
    <text evidence="11">Required for CpsD phosphorylation. Involved in the regulation of capsular polysaccharide biosynthesis. May be part of a complex that directs the coordinated polymerization and export to the cell surface of the capsular polysaccharide.</text>
</comment>
<evidence type="ECO:0000313" key="15">
    <source>
        <dbReference type="Proteomes" id="UP000051638"/>
    </source>
</evidence>
<proteinExistence type="inferred from homology"/>
<dbReference type="Proteomes" id="UP000051638">
    <property type="component" value="Unassembled WGS sequence"/>
</dbReference>
<accession>A0A0R2CTE5</accession>
<evidence type="ECO:0000256" key="4">
    <source>
        <dbReference type="ARBA" id="ARBA00020739"/>
    </source>
</evidence>
<reference evidence="14 15" key="1">
    <citation type="journal article" date="2015" name="Genome Announc.">
        <title>Expanding the biotechnology potential of lactobacilli through comparative genomics of 213 strains and associated genera.</title>
        <authorList>
            <person name="Sun Z."/>
            <person name="Harris H.M."/>
            <person name="McCann A."/>
            <person name="Guo C."/>
            <person name="Argimon S."/>
            <person name="Zhang W."/>
            <person name="Yang X."/>
            <person name="Jeffery I.B."/>
            <person name="Cooney J.C."/>
            <person name="Kagawa T.F."/>
            <person name="Liu W."/>
            <person name="Song Y."/>
            <person name="Salvetti E."/>
            <person name="Wrobel A."/>
            <person name="Rasinkangas P."/>
            <person name="Parkhill J."/>
            <person name="Rea M.C."/>
            <person name="O'Sullivan O."/>
            <person name="Ritari J."/>
            <person name="Douillard F.P."/>
            <person name="Paul Ross R."/>
            <person name="Yang R."/>
            <person name="Briner A.E."/>
            <person name="Felis G.E."/>
            <person name="de Vos W.M."/>
            <person name="Barrangou R."/>
            <person name="Klaenhammer T.R."/>
            <person name="Caufield P.W."/>
            <person name="Cui Y."/>
            <person name="Zhang H."/>
            <person name="O'Toole P.W."/>
        </authorList>
    </citation>
    <scope>NUCLEOTIDE SEQUENCE [LARGE SCALE GENOMIC DNA]</scope>
    <source>
        <strain evidence="14 15">DSM 20253</strain>
    </source>
</reference>
<dbReference type="STRING" id="1423796.FC24_GL000187"/>
<dbReference type="GO" id="GO:0004713">
    <property type="term" value="F:protein tyrosine kinase activity"/>
    <property type="evidence" value="ECO:0007669"/>
    <property type="project" value="TreeGrafter"/>
</dbReference>
<keyword evidence="15" id="KW-1185">Reference proteome</keyword>
<dbReference type="EMBL" id="AYYI01000087">
    <property type="protein sequence ID" value="KRM94624.1"/>
    <property type="molecule type" value="Genomic_DNA"/>
</dbReference>
<comment type="pathway">
    <text evidence="2">Capsule biogenesis; capsule polysaccharide biosynthesis.</text>
</comment>
<evidence type="ECO:0000256" key="12">
    <source>
        <dbReference type="SAM" id="Phobius"/>
    </source>
</evidence>
<evidence type="ECO:0000256" key="2">
    <source>
        <dbReference type="ARBA" id="ARBA00005132"/>
    </source>
</evidence>
<dbReference type="GO" id="GO:0000271">
    <property type="term" value="P:polysaccharide biosynthetic process"/>
    <property type="evidence" value="ECO:0007669"/>
    <property type="project" value="UniProtKB-KW"/>
</dbReference>
<feature type="transmembrane region" description="Helical" evidence="12">
    <location>
        <begin position="31"/>
        <end position="51"/>
    </location>
</feature>
<dbReference type="AlphaFoldDB" id="A0A0R2CTE5"/>
<name>A0A0R2CTE5_9LACO</name>
<dbReference type="Pfam" id="PF02706">
    <property type="entry name" value="Wzz"/>
    <property type="match status" value="1"/>
</dbReference>
<dbReference type="InterPro" id="IPR003856">
    <property type="entry name" value="LPS_length_determ_N"/>
</dbReference>
<keyword evidence="5" id="KW-1003">Cell membrane</keyword>
<protein>
    <recommendedName>
        <fullName evidence="4">Capsular polysaccharide biosynthesis protein CpsC</fullName>
    </recommendedName>
</protein>
<evidence type="ECO:0000256" key="5">
    <source>
        <dbReference type="ARBA" id="ARBA00022475"/>
    </source>
</evidence>
<keyword evidence="7" id="KW-0972">Capsule biogenesis/degradation</keyword>
<keyword evidence="9 12" id="KW-0472">Membrane</keyword>
<evidence type="ECO:0000313" key="14">
    <source>
        <dbReference type="EMBL" id="KRM94624.1"/>
    </source>
</evidence>
<evidence type="ECO:0000256" key="8">
    <source>
        <dbReference type="ARBA" id="ARBA00022989"/>
    </source>
</evidence>
<keyword evidence="8 12" id="KW-1133">Transmembrane helix</keyword>
<evidence type="ECO:0000256" key="11">
    <source>
        <dbReference type="ARBA" id="ARBA00045736"/>
    </source>
</evidence>
<dbReference type="PATRIC" id="fig|1423796.3.peg.196"/>
<organism evidence="14 15">
    <name type="scientific">Loigolactobacillus rennini DSM 20253</name>
    <dbReference type="NCBI Taxonomy" id="1423796"/>
    <lineage>
        <taxon>Bacteria</taxon>
        <taxon>Bacillati</taxon>
        <taxon>Bacillota</taxon>
        <taxon>Bacilli</taxon>
        <taxon>Lactobacillales</taxon>
        <taxon>Lactobacillaceae</taxon>
        <taxon>Loigolactobacillus</taxon>
    </lineage>
</organism>
<keyword evidence="6 12" id="KW-0812">Transmembrane</keyword>
<evidence type="ECO:0000256" key="3">
    <source>
        <dbReference type="ARBA" id="ARBA00006683"/>
    </source>
</evidence>
<feature type="domain" description="Polysaccharide chain length determinant N-terminal" evidence="13">
    <location>
        <begin position="16"/>
        <end position="95"/>
    </location>
</feature>
<evidence type="ECO:0000256" key="1">
    <source>
        <dbReference type="ARBA" id="ARBA00004651"/>
    </source>
</evidence>